<evidence type="ECO:0000313" key="4">
    <source>
        <dbReference type="Proteomes" id="UP000317839"/>
    </source>
</evidence>
<accession>A0A545THB2</accession>
<organism evidence="3 4">
    <name type="scientific">Aliikangiella marina</name>
    <dbReference type="NCBI Taxonomy" id="1712262"/>
    <lineage>
        <taxon>Bacteria</taxon>
        <taxon>Pseudomonadati</taxon>
        <taxon>Pseudomonadota</taxon>
        <taxon>Gammaproteobacteria</taxon>
        <taxon>Oceanospirillales</taxon>
        <taxon>Pleioneaceae</taxon>
        <taxon>Aliikangiella</taxon>
    </lineage>
</organism>
<reference evidence="3 4" key="1">
    <citation type="submission" date="2019-06" db="EMBL/GenBank/DDBJ databases">
        <title>Draft genome of Aliikangiella marina GYP-15.</title>
        <authorList>
            <person name="Wang G."/>
        </authorList>
    </citation>
    <scope>NUCLEOTIDE SEQUENCE [LARGE SCALE GENOMIC DNA]</scope>
    <source>
        <strain evidence="3 4">GYP-15</strain>
    </source>
</reference>
<dbReference type="OrthoDB" id="5294470at2"/>
<feature type="coiled-coil region" evidence="1">
    <location>
        <begin position="50"/>
        <end position="80"/>
    </location>
</feature>
<evidence type="ECO:0000256" key="1">
    <source>
        <dbReference type="SAM" id="Coils"/>
    </source>
</evidence>
<dbReference type="Gene3D" id="1.20.58.1180">
    <property type="match status" value="1"/>
</dbReference>
<feature type="region of interest" description="Disordered" evidence="2">
    <location>
        <begin position="14"/>
        <end position="41"/>
    </location>
</feature>
<dbReference type="AlphaFoldDB" id="A0A545THB2"/>
<name>A0A545THB2_9GAMM</name>
<evidence type="ECO:0000313" key="3">
    <source>
        <dbReference type="EMBL" id="TQV76620.1"/>
    </source>
</evidence>
<keyword evidence="1" id="KW-0175">Coiled coil</keyword>
<comment type="caution">
    <text evidence="3">The sequence shown here is derived from an EMBL/GenBank/DDBJ whole genome shotgun (WGS) entry which is preliminary data.</text>
</comment>
<gene>
    <name evidence="3" type="ORF">FLL45_01285</name>
</gene>
<dbReference type="InterPro" id="IPR018636">
    <property type="entry name" value="DUF2058"/>
</dbReference>
<evidence type="ECO:0000256" key="2">
    <source>
        <dbReference type="SAM" id="MobiDB-lite"/>
    </source>
</evidence>
<sequence>MSVSSLQDQLLKAGLTTKDKANKAKSAQRKKKKIARKQKQDIVDESKLAAEQLIAEKADKARELNQIKNAEAEEKAVLAQIKQIIDSNQQDTGKPAVSFNFSDNGAIKSLDVSNEVHRHLSNGRLAITRLDGAYKLIPTPVAAKIMQRSDDFIVLINEPTEEVSEDDPYADYQIPDDLMW</sequence>
<proteinExistence type="predicted"/>
<keyword evidence="4" id="KW-1185">Reference proteome</keyword>
<feature type="compositionally biased region" description="Basic residues" evidence="2">
    <location>
        <begin position="26"/>
        <end position="37"/>
    </location>
</feature>
<protein>
    <submittedName>
        <fullName evidence="3">DUF2058 domain-containing protein</fullName>
    </submittedName>
</protein>
<dbReference type="EMBL" id="VIKR01000001">
    <property type="protein sequence ID" value="TQV76620.1"/>
    <property type="molecule type" value="Genomic_DNA"/>
</dbReference>
<dbReference type="Proteomes" id="UP000317839">
    <property type="component" value="Unassembled WGS sequence"/>
</dbReference>
<dbReference type="Pfam" id="PF09831">
    <property type="entry name" value="DUF2058"/>
    <property type="match status" value="1"/>
</dbReference>